<evidence type="ECO:0000313" key="3">
    <source>
        <dbReference type="EMBL" id="MYC95236.1"/>
    </source>
</evidence>
<dbReference type="InterPro" id="IPR023631">
    <property type="entry name" value="Amidase_dom"/>
</dbReference>
<dbReference type="PANTHER" id="PTHR11895">
    <property type="entry name" value="TRANSAMIDASE"/>
    <property type="match status" value="1"/>
</dbReference>
<sequence length="473" mass="50398">MAPPELFRTPATELTAAIRAKQLSPVELTEAFLARIEAVNPAINAFLAFDSDLALDGARAAEGAVMRGEELGPLHGLPVPIKDLEPSAGLRHTSGSILQKDQVADFDGAVTGRVKAAGGIIIGKTNTPHLGHKDMCDNLLGEPGRNPWNTDRTPGGSSGGAAAAVAAGLCPLAHGSDGAGSIRIPSALCGVFGFKPSFGRLPYWPSVDIWSARSHNGPISRTVADAALFTQAAAGPDPRDPTAIANRPDNYLAAVADPLPALRGLRVAWSADFGYATVNPDVRRLAGEAAQRFSEFGCNVEAVDPGWDNPRPGAEICWFVSMAARVGQAYDESPDAFEPSLVEMIHQGRRYSGEEHGRAEVSRTVFYNQAREFFEDYDLLLTPQMPLTAWRVDDWPAEIDGVPTPSIFDRLPFTYPFNLTGQPAASVPCGFASDGLPVALQIVGRYHADTLVLQAAAALEQAMPWADAWPEVE</sequence>
<evidence type="ECO:0000259" key="2">
    <source>
        <dbReference type="Pfam" id="PF01425"/>
    </source>
</evidence>
<accession>A0A6B1D6Q8</accession>
<reference evidence="3" key="1">
    <citation type="submission" date="2019-09" db="EMBL/GenBank/DDBJ databases">
        <title>Characterisation of the sponge microbiome using genome-centric metagenomics.</title>
        <authorList>
            <person name="Engelberts J.P."/>
            <person name="Robbins S.J."/>
            <person name="De Goeij J.M."/>
            <person name="Aranda M."/>
            <person name="Bell S.C."/>
            <person name="Webster N.S."/>
        </authorList>
    </citation>
    <scope>NUCLEOTIDE SEQUENCE</scope>
    <source>
        <strain evidence="3">SB0661_bin_32</strain>
    </source>
</reference>
<dbReference type="AlphaFoldDB" id="A0A6B1D6Q8"/>
<dbReference type="GO" id="GO:0003824">
    <property type="term" value="F:catalytic activity"/>
    <property type="evidence" value="ECO:0007669"/>
    <property type="project" value="InterPro"/>
</dbReference>
<dbReference type="InterPro" id="IPR036928">
    <property type="entry name" value="AS_sf"/>
</dbReference>
<dbReference type="SUPFAM" id="SSF75304">
    <property type="entry name" value="Amidase signature (AS) enzymes"/>
    <property type="match status" value="1"/>
</dbReference>
<protein>
    <submittedName>
        <fullName evidence="3">Amidase</fullName>
    </submittedName>
</protein>
<evidence type="ECO:0000256" key="1">
    <source>
        <dbReference type="ARBA" id="ARBA00009199"/>
    </source>
</evidence>
<feature type="domain" description="Amidase" evidence="2">
    <location>
        <begin position="27"/>
        <end position="453"/>
    </location>
</feature>
<dbReference type="Pfam" id="PF01425">
    <property type="entry name" value="Amidase"/>
    <property type="match status" value="1"/>
</dbReference>
<dbReference type="PROSITE" id="PS00571">
    <property type="entry name" value="AMIDASES"/>
    <property type="match status" value="1"/>
</dbReference>
<organism evidence="3">
    <name type="scientific">Caldilineaceae bacterium SB0661_bin_32</name>
    <dbReference type="NCBI Taxonomy" id="2605255"/>
    <lineage>
        <taxon>Bacteria</taxon>
        <taxon>Bacillati</taxon>
        <taxon>Chloroflexota</taxon>
        <taxon>Caldilineae</taxon>
        <taxon>Caldilineales</taxon>
        <taxon>Caldilineaceae</taxon>
    </lineage>
</organism>
<dbReference type="InterPro" id="IPR020556">
    <property type="entry name" value="Amidase_CS"/>
</dbReference>
<dbReference type="InterPro" id="IPR000120">
    <property type="entry name" value="Amidase"/>
</dbReference>
<comment type="similarity">
    <text evidence="1">Belongs to the amidase family.</text>
</comment>
<name>A0A6B1D6Q8_9CHLR</name>
<dbReference type="EMBL" id="VXMH01000048">
    <property type="protein sequence ID" value="MYC95236.1"/>
    <property type="molecule type" value="Genomic_DNA"/>
</dbReference>
<comment type="caution">
    <text evidence="3">The sequence shown here is derived from an EMBL/GenBank/DDBJ whole genome shotgun (WGS) entry which is preliminary data.</text>
</comment>
<dbReference type="PANTHER" id="PTHR11895:SF7">
    <property type="entry name" value="GLUTAMYL-TRNA(GLN) AMIDOTRANSFERASE SUBUNIT A, MITOCHONDRIAL"/>
    <property type="match status" value="1"/>
</dbReference>
<proteinExistence type="inferred from homology"/>
<gene>
    <name evidence="3" type="ORF">F4X14_09710</name>
</gene>
<dbReference type="Gene3D" id="3.90.1300.10">
    <property type="entry name" value="Amidase signature (AS) domain"/>
    <property type="match status" value="1"/>
</dbReference>